<keyword evidence="1 5" id="KW-0489">Methyltransferase</keyword>
<evidence type="ECO:0000256" key="1">
    <source>
        <dbReference type="ARBA" id="ARBA00022603"/>
    </source>
</evidence>
<dbReference type="Pfam" id="PF00398">
    <property type="entry name" value="RrnaAD"/>
    <property type="match status" value="1"/>
</dbReference>
<feature type="binding site" evidence="5">
    <location>
        <position position="142"/>
    </location>
    <ligand>
        <name>S-adenosyl-L-methionine</name>
        <dbReference type="ChEBI" id="CHEBI:59789"/>
    </ligand>
</feature>
<evidence type="ECO:0000313" key="9">
    <source>
        <dbReference type="Proteomes" id="UP000198318"/>
    </source>
</evidence>
<dbReference type="GO" id="GO:0005829">
    <property type="term" value="C:cytosol"/>
    <property type="evidence" value="ECO:0007669"/>
    <property type="project" value="TreeGrafter"/>
</dbReference>
<dbReference type="PANTHER" id="PTHR11727:SF7">
    <property type="entry name" value="DIMETHYLADENOSINE TRANSFERASE-RELATED"/>
    <property type="match status" value="1"/>
</dbReference>
<feature type="domain" description="Ribosomal RNA adenine methylase transferase N-terminal" evidence="7">
    <location>
        <begin position="80"/>
        <end position="240"/>
    </location>
</feature>
<dbReference type="GO" id="GO:0000179">
    <property type="term" value="F:rRNA (adenine-N6,N6-)-dimethyltransferase activity"/>
    <property type="evidence" value="ECO:0007669"/>
    <property type="project" value="UniProtKB-UniRule"/>
</dbReference>
<dbReference type="InterPro" id="IPR001737">
    <property type="entry name" value="KsgA/Erm"/>
</dbReference>
<sequence length="314" mass="34606">MPLTILGGLRRASRHPVLRHPVLPRRVLPRRTAVCARAARPPARRGREPRTAAITSRNRSTARGRARRELSQNFLADPGVIARYARLAAPGGLVVEAGAGDGRITAALAARADRVIAYEIDPVHAARLRRRGLPGVVCVTGDFLAARPPREPFRLAGNIPYAATSAIVAWALEAPSLRAATLITQREYARKRTGDYGRWSLLTVRTWPRFAWRLGERIPADRFRPVPRVDSAVLHLERRPRPLLPPAAMPAYARCVELGFTGRGGTLHASLRSAYPRRRVDAAFRAAGLPRGAVVGHVHPDRWLDLVRVLHGLE</sequence>
<accession>A0A239N4F1</accession>
<dbReference type="PANTHER" id="PTHR11727">
    <property type="entry name" value="DIMETHYLADENOSINE TRANSFERASE"/>
    <property type="match status" value="1"/>
</dbReference>
<dbReference type="Proteomes" id="UP000198318">
    <property type="component" value="Unassembled WGS sequence"/>
</dbReference>
<evidence type="ECO:0000256" key="2">
    <source>
        <dbReference type="ARBA" id="ARBA00022679"/>
    </source>
</evidence>
<dbReference type="AlphaFoldDB" id="A0A239N4F1"/>
<dbReference type="Gene3D" id="3.40.50.150">
    <property type="entry name" value="Vaccinia Virus protein VP39"/>
    <property type="match status" value="1"/>
</dbReference>
<dbReference type="SMART" id="SM00650">
    <property type="entry name" value="rADc"/>
    <property type="match status" value="1"/>
</dbReference>
<feature type="binding site" evidence="5">
    <location>
        <position position="98"/>
    </location>
    <ligand>
        <name>S-adenosyl-L-methionine</name>
        <dbReference type="ChEBI" id="CHEBI:59789"/>
    </ligand>
</feature>
<dbReference type="InterPro" id="IPR020596">
    <property type="entry name" value="rRNA_Ade_Mease_Trfase_CS"/>
</dbReference>
<comment type="similarity">
    <text evidence="5">Belongs to the class I-like SAM-binding methyltransferase superfamily. rRNA adenine N(6)-methyltransferase family.</text>
</comment>
<dbReference type="InterPro" id="IPR020598">
    <property type="entry name" value="rRNA_Ade_methylase_Trfase_N"/>
</dbReference>
<dbReference type="PROSITE" id="PS01131">
    <property type="entry name" value="RRNA_A_DIMETH"/>
    <property type="match status" value="1"/>
</dbReference>
<feature type="region of interest" description="Disordered" evidence="6">
    <location>
        <begin position="35"/>
        <end position="67"/>
    </location>
</feature>
<evidence type="ECO:0000256" key="6">
    <source>
        <dbReference type="SAM" id="MobiDB-lite"/>
    </source>
</evidence>
<dbReference type="NCBIfam" id="NF000337">
    <property type="entry name" value="erm_SHROVE"/>
    <property type="match status" value="1"/>
</dbReference>
<keyword evidence="3 5" id="KW-0949">S-adenosyl-L-methionine</keyword>
<evidence type="ECO:0000256" key="3">
    <source>
        <dbReference type="ARBA" id="ARBA00022691"/>
    </source>
</evidence>
<evidence type="ECO:0000313" key="8">
    <source>
        <dbReference type="EMBL" id="SNT49322.1"/>
    </source>
</evidence>
<keyword evidence="2 5" id="KW-0808">Transferase</keyword>
<name>A0A239N4F1_9ACTN</name>
<dbReference type="SUPFAM" id="SSF53335">
    <property type="entry name" value="S-adenosyl-L-methionine-dependent methyltransferases"/>
    <property type="match status" value="1"/>
</dbReference>
<evidence type="ECO:0000259" key="7">
    <source>
        <dbReference type="SMART" id="SM00650"/>
    </source>
</evidence>
<feature type="binding site" evidence="5">
    <location>
        <position position="75"/>
    </location>
    <ligand>
        <name>S-adenosyl-L-methionine</name>
        <dbReference type="ChEBI" id="CHEBI:59789"/>
    </ligand>
</feature>
<keyword evidence="4 5" id="KW-0694">RNA-binding</keyword>
<feature type="binding site" evidence="5">
    <location>
        <position position="73"/>
    </location>
    <ligand>
        <name>S-adenosyl-L-methionine</name>
        <dbReference type="ChEBI" id="CHEBI:59789"/>
    </ligand>
</feature>
<dbReference type="RefSeq" id="WP_089329354.1">
    <property type="nucleotide sequence ID" value="NZ_FZOR01000035.1"/>
</dbReference>
<dbReference type="EMBL" id="FZOR01000035">
    <property type="protein sequence ID" value="SNT49322.1"/>
    <property type="molecule type" value="Genomic_DNA"/>
</dbReference>
<protein>
    <submittedName>
        <fullName evidence="8">23S rRNA (Adenine-N6)-dimethyltransferase</fullName>
    </submittedName>
</protein>
<organism evidence="8 9">
    <name type="scientific">Actinomadura meyerae</name>
    <dbReference type="NCBI Taxonomy" id="240840"/>
    <lineage>
        <taxon>Bacteria</taxon>
        <taxon>Bacillati</taxon>
        <taxon>Actinomycetota</taxon>
        <taxon>Actinomycetes</taxon>
        <taxon>Streptosporangiales</taxon>
        <taxon>Thermomonosporaceae</taxon>
        <taxon>Actinomadura</taxon>
    </lineage>
</organism>
<dbReference type="GO" id="GO:0003723">
    <property type="term" value="F:RNA binding"/>
    <property type="evidence" value="ECO:0007669"/>
    <property type="project" value="UniProtKB-UniRule"/>
</dbReference>
<dbReference type="NCBIfam" id="NF000499">
    <property type="entry name" value="Erm23S_rRNA_broad"/>
    <property type="match status" value="1"/>
</dbReference>
<dbReference type="InterPro" id="IPR029063">
    <property type="entry name" value="SAM-dependent_MTases_sf"/>
</dbReference>
<dbReference type="PROSITE" id="PS51689">
    <property type="entry name" value="SAM_RNA_A_N6_MT"/>
    <property type="match status" value="1"/>
</dbReference>
<evidence type="ECO:0000256" key="5">
    <source>
        <dbReference type="PROSITE-ProRule" id="PRU01026"/>
    </source>
</evidence>
<dbReference type="CDD" id="cd02440">
    <property type="entry name" value="AdoMet_MTases"/>
    <property type="match status" value="1"/>
</dbReference>
<keyword evidence="9" id="KW-1185">Reference proteome</keyword>
<proteinExistence type="inferred from homology"/>
<reference evidence="8 9" key="1">
    <citation type="submission" date="2017-06" db="EMBL/GenBank/DDBJ databases">
        <authorList>
            <person name="Kim H.J."/>
            <person name="Triplett B.A."/>
        </authorList>
    </citation>
    <scope>NUCLEOTIDE SEQUENCE [LARGE SCALE GENOMIC DNA]</scope>
    <source>
        <strain evidence="8 9">DSM 44715</strain>
    </source>
</reference>
<feature type="binding site" evidence="5">
    <location>
        <position position="119"/>
    </location>
    <ligand>
        <name>S-adenosyl-L-methionine</name>
        <dbReference type="ChEBI" id="CHEBI:59789"/>
    </ligand>
</feature>
<feature type="binding site" evidence="5">
    <location>
        <position position="158"/>
    </location>
    <ligand>
        <name>S-adenosyl-L-methionine</name>
        <dbReference type="ChEBI" id="CHEBI:59789"/>
    </ligand>
</feature>
<gene>
    <name evidence="8" type="ORF">SAMN05443665_103572</name>
</gene>
<evidence type="ECO:0000256" key="4">
    <source>
        <dbReference type="ARBA" id="ARBA00022884"/>
    </source>
</evidence>
<dbReference type="OrthoDB" id="3616874at2"/>